<comment type="caution">
    <text evidence="2">The sequence shown here is derived from an EMBL/GenBank/DDBJ whole genome shotgun (WGS) entry which is preliminary data.</text>
</comment>
<dbReference type="EMBL" id="JBDLNV010000001">
    <property type="protein sequence ID" value="MFM1722106.1"/>
    <property type="molecule type" value="Genomic_DNA"/>
</dbReference>
<organism evidence="2 3">
    <name type="scientific">Rhodococcus parequi</name>
    <dbReference type="NCBI Taxonomy" id="3137122"/>
    <lineage>
        <taxon>Bacteria</taxon>
        <taxon>Bacillati</taxon>
        <taxon>Actinomycetota</taxon>
        <taxon>Actinomycetes</taxon>
        <taxon>Mycobacteriales</taxon>
        <taxon>Nocardiaceae</taxon>
        <taxon>Rhodococcus</taxon>
    </lineage>
</organism>
<evidence type="ECO:0000313" key="2">
    <source>
        <dbReference type="EMBL" id="MFM1722106.1"/>
    </source>
</evidence>
<name>A0ABW9F9F8_9NOCA</name>
<sequence>MSAEIGIEPVQDHEYRVRVVDAGEGTDFEVVVHPDVLADLGFTSADEELVVRHTAAFLADRQPVVDLPSLVYLDEVAAAYDDYPEQLRRRCGDDRPRPGPHPDTGA</sequence>
<proteinExistence type="predicted"/>
<feature type="compositionally biased region" description="Basic and acidic residues" evidence="1">
    <location>
        <begin position="87"/>
        <end position="97"/>
    </location>
</feature>
<accession>A0ABW9F9F8</accession>
<keyword evidence="3" id="KW-1185">Reference proteome</keyword>
<feature type="region of interest" description="Disordered" evidence="1">
    <location>
        <begin position="87"/>
        <end position="106"/>
    </location>
</feature>
<evidence type="ECO:0000256" key="1">
    <source>
        <dbReference type="SAM" id="MobiDB-lite"/>
    </source>
</evidence>
<reference evidence="2 3" key="1">
    <citation type="submission" date="2023-11" db="EMBL/GenBank/DDBJ databases">
        <authorList>
            <person name="Val-Calvo J."/>
            <person name="Scortti M."/>
            <person name="Vazquez-Boland J."/>
        </authorList>
    </citation>
    <scope>NUCLEOTIDE SEQUENCE [LARGE SCALE GENOMIC DNA]</scope>
    <source>
        <strain evidence="2 3">PAM 2766</strain>
    </source>
</reference>
<dbReference type="Proteomes" id="UP001629745">
    <property type="component" value="Unassembled WGS sequence"/>
</dbReference>
<gene>
    <name evidence="2" type="ORF">ABEU20_000651</name>
</gene>
<dbReference type="RefSeq" id="WP_420162693.1">
    <property type="nucleotide sequence ID" value="NZ_JBDLNV010000001.1"/>
</dbReference>
<protein>
    <submittedName>
        <fullName evidence="2">Uncharacterized protein</fullName>
    </submittedName>
</protein>
<evidence type="ECO:0000313" key="3">
    <source>
        <dbReference type="Proteomes" id="UP001629745"/>
    </source>
</evidence>